<evidence type="ECO:0000256" key="4">
    <source>
        <dbReference type="ARBA" id="ARBA00022989"/>
    </source>
</evidence>
<evidence type="ECO:0000259" key="12">
    <source>
        <dbReference type="Pfam" id="PF01529"/>
    </source>
</evidence>
<comment type="similarity">
    <text evidence="10">Belongs to the DHHC palmitoyltransferase family.</text>
</comment>
<sequence>MYSLTIFVGRFMPVVVLSLVGYTYYVFVYRICVKRLIHYDKTAQAVIYLVIYNILFVMTLLSYFRILFQGPGSPSKSSKQSQQQRNIHSPDDDTVNVSQPTFTIHHNPVTNPMNSSNADALSQMENAFIKDSTSAAAAATTSNTTTVNVATTATSSNPSPSIMIPMPSIFISKRDGRLRWCERCNYVKPDRCHHCSECDACVLKMDHHCPWVNGCVGYFNYKCFYLFIVYTSLYADFAFAATIPVLVEQLKEDDVPDIQLIVLMIFGFIFGLLLTGFTLVHTNYVLRNKTTIESISFRTRTYNVRVQFDPENPLGYGVATTHPGENLWNLGWKKNWKDVMGKKWWLWFVPFGNPPGDGLIYPFNPDLRSRLIEDARRQSQAHEDRMAMMMQQAQQSTGGGGGVGRRS</sequence>
<evidence type="ECO:0000256" key="11">
    <source>
        <dbReference type="SAM" id="MobiDB-lite"/>
    </source>
</evidence>
<comment type="caution">
    <text evidence="13">The sequence shown here is derived from an EMBL/GenBank/DDBJ whole genome shotgun (WGS) entry which is preliminary data.</text>
</comment>
<reference evidence="13 14" key="1">
    <citation type="submission" date="2018-06" db="EMBL/GenBank/DDBJ databases">
        <title>Comparative genomics reveals the genomic features of Rhizophagus irregularis, R. cerebriforme, R. diaphanum and Gigaspora rosea, and their symbiotic lifestyle signature.</title>
        <authorList>
            <person name="Morin E."/>
            <person name="San Clemente H."/>
            <person name="Chen E.C.H."/>
            <person name="De La Providencia I."/>
            <person name="Hainaut M."/>
            <person name="Kuo A."/>
            <person name="Kohler A."/>
            <person name="Murat C."/>
            <person name="Tang N."/>
            <person name="Roy S."/>
            <person name="Loubradou J."/>
            <person name="Henrissat B."/>
            <person name="Grigoriev I.V."/>
            <person name="Corradi N."/>
            <person name="Roux C."/>
            <person name="Martin F.M."/>
        </authorList>
    </citation>
    <scope>NUCLEOTIDE SEQUENCE [LARGE SCALE GENOMIC DNA]</scope>
    <source>
        <strain evidence="13 14">DAOM 227022</strain>
    </source>
</reference>
<dbReference type="PANTHER" id="PTHR12246">
    <property type="entry name" value="PALMITOYLTRANSFERASE ZDHHC16"/>
    <property type="match status" value="1"/>
</dbReference>
<evidence type="ECO:0000313" key="14">
    <source>
        <dbReference type="Proteomes" id="UP000265703"/>
    </source>
</evidence>
<keyword evidence="6" id="KW-0564">Palmitate</keyword>
<feature type="region of interest" description="Disordered" evidence="11">
    <location>
        <begin position="74"/>
        <end position="95"/>
    </location>
</feature>
<keyword evidence="5 10" id="KW-0472">Membrane</keyword>
<evidence type="ECO:0000256" key="3">
    <source>
        <dbReference type="ARBA" id="ARBA00022692"/>
    </source>
</evidence>
<dbReference type="InterPro" id="IPR039859">
    <property type="entry name" value="PFA4/ZDH16/20/ERF2-like"/>
</dbReference>
<feature type="domain" description="Palmitoyltransferase DHHC" evidence="12">
    <location>
        <begin position="177"/>
        <end position="296"/>
    </location>
</feature>
<evidence type="ECO:0000256" key="10">
    <source>
        <dbReference type="RuleBase" id="RU079119"/>
    </source>
</evidence>
<comment type="domain">
    <text evidence="10">The DHHC domain is required for palmitoyltransferase activity.</text>
</comment>
<name>A0A397T3A9_9GLOM</name>
<dbReference type="PROSITE" id="PS50216">
    <property type="entry name" value="DHHC"/>
    <property type="match status" value="1"/>
</dbReference>
<feature type="transmembrane region" description="Helical" evidence="10">
    <location>
        <begin position="258"/>
        <end position="280"/>
    </location>
</feature>
<dbReference type="Proteomes" id="UP000265703">
    <property type="component" value="Unassembled WGS sequence"/>
</dbReference>
<organism evidence="13 14">
    <name type="scientific">Glomus cerebriforme</name>
    <dbReference type="NCBI Taxonomy" id="658196"/>
    <lineage>
        <taxon>Eukaryota</taxon>
        <taxon>Fungi</taxon>
        <taxon>Fungi incertae sedis</taxon>
        <taxon>Mucoromycota</taxon>
        <taxon>Glomeromycotina</taxon>
        <taxon>Glomeromycetes</taxon>
        <taxon>Glomerales</taxon>
        <taxon>Glomeraceae</taxon>
        <taxon>Glomus</taxon>
    </lineage>
</organism>
<evidence type="ECO:0000256" key="1">
    <source>
        <dbReference type="ARBA" id="ARBA00004141"/>
    </source>
</evidence>
<evidence type="ECO:0000256" key="2">
    <source>
        <dbReference type="ARBA" id="ARBA00022679"/>
    </source>
</evidence>
<evidence type="ECO:0000256" key="8">
    <source>
        <dbReference type="ARBA" id="ARBA00023315"/>
    </source>
</evidence>
<evidence type="ECO:0000256" key="7">
    <source>
        <dbReference type="ARBA" id="ARBA00023288"/>
    </source>
</evidence>
<proteinExistence type="inferred from homology"/>
<comment type="subcellular location">
    <subcellularLocation>
        <location evidence="1">Membrane</location>
        <topology evidence="1">Multi-pass membrane protein</topology>
    </subcellularLocation>
</comment>
<evidence type="ECO:0000256" key="5">
    <source>
        <dbReference type="ARBA" id="ARBA00023136"/>
    </source>
</evidence>
<evidence type="ECO:0000256" key="9">
    <source>
        <dbReference type="ARBA" id="ARBA00048048"/>
    </source>
</evidence>
<keyword evidence="8 10" id="KW-0012">Acyltransferase</keyword>
<dbReference type="EMBL" id="QKYT01000141">
    <property type="protein sequence ID" value="RIA91839.1"/>
    <property type="molecule type" value="Genomic_DNA"/>
</dbReference>
<dbReference type="EC" id="2.3.1.225" evidence="10"/>
<keyword evidence="2 10" id="KW-0808">Transferase</keyword>
<feature type="transmembrane region" description="Helical" evidence="10">
    <location>
        <begin position="224"/>
        <end position="246"/>
    </location>
</feature>
<evidence type="ECO:0000256" key="6">
    <source>
        <dbReference type="ARBA" id="ARBA00023139"/>
    </source>
</evidence>
<dbReference type="GO" id="GO:0019706">
    <property type="term" value="F:protein-cysteine S-palmitoyltransferase activity"/>
    <property type="evidence" value="ECO:0007669"/>
    <property type="project" value="UniProtKB-EC"/>
</dbReference>
<protein>
    <recommendedName>
        <fullName evidence="10">Palmitoyltransferase</fullName>
        <ecNumber evidence="10">2.3.1.225</ecNumber>
    </recommendedName>
</protein>
<dbReference type="InterPro" id="IPR001594">
    <property type="entry name" value="Palmitoyltrfase_DHHC"/>
</dbReference>
<comment type="catalytic activity">
    <reaction evidence="9 10">
        <text>L-cysteinyl-[protein] + hexadecanoyl-CoA = S-hexadecanoyl-L-cysteinyl-[protein] + CoA</text>
        <dbReference type="Rhea" id="RHEA:36683"/>
        <dbReference type="Rhea" id="RHEA-COMP:10131"/>
        <dbReference type="Rhea" id="RHEA-COMP:11032"/>
        <dbReference type="ChEBI" id="CHEBI:29950"/>
        <dbReference type="ChEBI" id="CHEBI:57287"/>
        <dbReference type="ChEBI" id="CHEBI:57379"/>
        <dbReference type="ChEBI" id="CHEBI:74151"/>
        <dbReference type="EC" id="2.3.1.225"/>
    </reaction>
</comment>
<keyword evidence="4 10" id="KW-1133">Transmembrane helix</keyword>
<keyword evidence="14" id="KW-1185">Reference proteome</keyword>
<feature type="compositionally biased region" description="Low complexity" evidence="11">
    <location>
        <begin position="74"/>
        <end position="84"/>
    </location>
</feature>
<dbReference type="AlphaFoldDB" id="A0A397T3A9"/>
<feature type="transmembrane region" description="Helical" evidence="10">
    <location>
        <begin position="7"/>
        <end position="25"/>
    </location>
</feature>
<dbReference type="OrthoDB" id="9909019at2759"/>
<keyword evidence="7" id="KW-0449">Lipoprotein</keyword>
<feature type="transmembrane region" description="Helical" evidence="10">
    <location>
        <begin position="45"/>
        <end position="68"/>
    </location>
</feature>
<gene>
    <name evidence="13" type="ORF">C1645_766453</name>
</gene>
<dbReference type="STRING" id="658196.A0A397T3A9"/>
<accession>A0A397T3A9</accession>
<evidence type="ECO:0000313" key="13">
    <source>
        <dbReference type="EMBL" id="RIA91839.1"/>
    </source>
</evidence>
<dbReference type="GO" id="GO:0016020">
    <property type="term" value="C:membrane"/>
    <property type="evidence" value="ECO:0007669"/>
    <property type="project" value="UniProtKB-SubCell"/>
</dbReference>
<keyword evidence="3 10" id="KW-0812">Transmembrane</keyword>
<dbReference type="Pfam" id="PF01529">
    <property type="entry name" value="DHHC"/>
    <property type="match status" value="1"/>
</dbReference>